<keyword evidence="1 2" id="KW-0539">Nucleus</keyword>
<accession>A0A1Y2BFL4</accession>
<evidence type="ECO:0000256" key="1">
    <source>
        <dbReference type="ARBA" id="ARBA00023242"/>
    </source>
</evidence>
<evidence type="ECO:0000313" key="6">
    <source>
        <dbReference type="EMBL" id="ORY33506.1"/>
    </source>
</evidence>
<comment type="domain">
    <text evidence="3">The coiled-coil domain is required for assembly into the NuA4 complex.</text>
</comment>
<dbReference type="InterPro" id="IPR038704">
    <property type="entry name" value="YEAST_sf"/>
</dbReference>
<dbReference type="GO" id="GO:0006325">
    <property type="term" value="P:chromatin organization"/>
    <property type="evidence" value="ECO:0007669"/>
    <property type="project" value="UniProtKB-KW"/>
</dbReference>
<keyword evidence="3" id="KW-0156">Chromatin regulator</keyword>
<dbReference type="GO" id="GO:0006355">
    <property type="term" value="P:regulation of DNA-templated transcription"/>
    <property type="evidence" value="ECO:0007669"/>
    <property type="project" value="InterPro"/>
</dbReference>
<evidence type="ECO:0000256" key="3">
    <source>
        <dbReference type="RuleBase" id="RU367117"/>
    </source>
</evidence>
<dbReference type="PROSITE" id="PS51037">
    <property type="entry name" value="YEATS"/>
    <property type="match status" value="1"/>
</dbReference>
<feature type="region of interest" description="Disordered" evidence="4">
    <location>
        <begin position="265"/>
        <end position="319"/>
    </location>
</feature>
<protein>
    <recommendedName>
        <fullName evidence="3">Protein AF-9 homolog</fullName>
    </recommendedName>
</protein>
<gene>
    <name evidence="3" type="primary">YAF9</name>
    <name evidence="6" type="ORF">BCR39DRAFT_520484</name>
</gene>
<evidence type="ECO:0000259" key="5">
    <source>
        <dbReference type="PROSITE" id="PS51037"/>
    </source>
</evidence>
<proteinExistence type="inferred from homology"/>
<dbReference type="InterPro" id="IPR005033">
    <property type="entry name" value="YEATS"/>
</dbReference>
<dbReference type="Proteomes" id="UP000193986">
    <property type="component" value="Unassembled WGS sequence"/>
</dbReference>
<feature type="region of interest" description="Disordered" evidence="4">
    <location>
        <begin position="144"/>
        <end position="230"/>
    </location>
</feature>
<keyword evidence="3" id="KW-0963">Cytoplasm</keyword>
<dbReference type="InterPro" id="IPR055129">
    <property type="entry name" value="YEATS_dom"/>
</dbReference>
<dbReference type="STRING" id="71784.A0A1Y2BFL4"/>
<dbReference type="EMBL" id="MCFC01000006">
    <property type="protein sequence ID" value="ORY33506.1"/>
    <property type="molecule type" value="Genomic_DNA"/>
</dbReference>
<keyword evidence="3" id="KW-0175">Coiled coil</keyword>
<comment type="subunit">
    <text evidence="3">Component of the SWR1 chromatin-remodeling complex and of the NuA4 histone acetyltransferase complex.</text>
</comment>
<dbReference type="GO" id="GO:0006281">
    <property type="term" value="P:DNA repair"/>
    <property type="evidence" value="ECO:0007669"/>
    <property type="project" value="UniProtKB-UniRule"/>
</dbReference>
<dbReference type="Gene3D" id="2.60.40.1970">
    <property type="entry name" value="YEATS domain"/>
    <property type="match status" value="1"/>
</dbReference>
<dbReference type="GO" id="GO:0000812">
    <property type="term" value="C:Swr1 complex"/>
    <property type="evidence" value="ECO:0007669"/>
    <property type="project" value="UniProtKB-UniRule"/>
</dbReference>
<dbReference type="GO" id="GO:0005737">
    <property type="term" value="C:cytoplasm"/>
    <property type="evidence" value="ECO:0007669"/>
    <property type="project" value="UniProtKB-SubCell"/>
</dbReference>
<dbReference type="InParanoid" id="A0A1Y2BFL4"/>
<keyword evidence="3" id="KW-0227">DNA damage</keyword>
<dbReference type="PANTHER" id="PTHR23195">
    <property type="entry name" value="YEATS DOMAIN"/>
    <property type="match status" value="1"/>
</dbReference>
<evidence type="ECO:0000256" key="4">
    <source>
        <dbReference type="SAM" id="MobiDB-lite"/>
    </source>
</evidence>
<comment type="function">
    <text evidence="3">Component of the SWR1 complex which mediates the ATP-dependent exchange of histone H2A for an H2A variant leading to transcriptional regulation of selected genes by chromatin remodeling. Component of the NuA4 histone acetyltransferase complex which is involved in transcriptional activation of selected genes principally by acetylation of nucleosomal histones H4 and H2A. The NuA4 complex is also involved in DNA repair. Yaf9 may also be required for viability in conditions in which the structural integrity of the spindle is compromised.</text>
</comment>
<dbReference type="OrthoDB" id="16041at2759"/>
<feature type="domain" description="YEATS" evidence="5">
    <location>
        <begin position="5"/>
        <end position="266"/>
    </location>
</feature>
<dbReference type="AlphaFoldDB" id="A0A1Y2BFL4"/>
<evidence type="ECO:0000256" key="2">
    <source>
        <dbReference type="PROSITE-ProRule" id="PRU00376"/>
    </source>
</evidence>
<reference evidence="6 7" key="1">
    <citation type="submission" date="2016-07" db="EMBL/GenBank/DDBJ databases">
        <title>Pervasive Adenine N6-methylation of Active Genes in Fungi.</title>
        <authorList>
            <consortium name="DOE Joint Genome Institute"/>
            <person name="Mondo S.J."/>
            <person name="Dannebaum R.O."/>
            <person name="Kuo R.C."/>
            <person name="Labutti K."/>
            <person name="Haridas S."/>
            <person name="Kuo A."/>
            <person name="Salamov A."/>
            <person name="Ahrendt S.R."/>
            <person name="Lipzen A."/>
            <person name="Sullivan W."/>
            <person name="Andreopoulos W.B."/>
            <person name="Clum A."/>
            <person name="Lindquist E."/>
            <person name="Daum C."/>
            <person name="Ramamoorthy G.K."/>
            <person name="Gryganskyi A."/>
            <person name="Culley D."/>
            <person name="Magnuson J.K."/>
            <person name="James T.Y."/>
            <person name="O'Malley M.A."/>
            <person name="Stajich J.E."/>
            <person name="Spatafora J.W."/>
            <person name="Visel A."/>
            <person name="Grigoriev I.V."/>
        </authorList>
    </citation>
    <scope>NUCLEOTIDE SEQUENCE [LARGE SCALE GENOMIC DNA]</scope>
    <source>
        <strain evidence="6 7">68-887.2</strain>
    </source>
</reference>
<comment type="subcellular location">
    <subcellularLocation>
        <location evidence="3">Nucleus</location>
    </subcellularLocation>
    <subcellularLocation>
        <location evidence="3">Cytoplasm</location>
    </subcellularLocation>
</comment>
<keyword evidence="3" id="KW-0805">Transcription regulation</keyword>
<comment type="caution">
    <text evidence="6">The sequence shown here is derived from an EMBL/GenBank/DDBJ whole genome shotgun (WGS) entry which is preliminary data.</text>
</comment>
<keyword evidence="3" id="KW-0010">Activator</keyword>
<evidence type="ECO:0000313" key="7">
    <source>
        <dbReference type="Proteomes" id="UP000193986"/>
    </source>
</evidence>
<comment type="similarity">
    <text evidence="3">Belongs to the YAF9 family.</text>
</comment>
<feature type="compositionally biased region" description="Polar residues" evidence="4">
    <location>
        <begin position="299"/>
        <end position="311"/>
    </location>
</feature>
<sequence length="375" mass="41339">MSNERQRNIQVHRPVIYGSHARLLTDAEKELAPPGHTHRWTVFFTSATSPPPSAAASSSSDPILEDIDYLPGGADDLSYLVKKVTFRLHETYSNPSRVCDKPPFKVTETGWGEFTVQIRLQFVQESGEKPMNFAHTIKLHHWGPPIEAPLESSTAPPTEDKMGEGTPVKAEVETPAPPTAIETTPKPEEQTQTQSQSQTPGAATGESNPTPGEPTSTSTPAPASASEPMLSQPISVASKYPVHAWQYDELVFSDPPLSFLNILNANPATPLPPRNRRPRNQREEHEIRTGKKSKKTAAPQPSESRQATPAQTIGVPGELGSADVPLEFSAEMEKAEWNRINDARLHIVSEMDRWREKLIAMEKECAKLKEEMKAP</sequence>
<dbReference type="Pfam" id="PF03366">
    <property type="entry name" value="YEATS"/>
    <property type="match status" value="1"/>
</dbReference>
<feature type="compositionally biased region" description="Low complexity" evidence="4">
    <location>
        <begin position="179"/>
        <end position="228"/>
    </location>
</feature>
<organism evidence="6 7">
    <name type="scientific">Naematelia encephala</name>
    <dbReference type="NCBI Taxonomy" id="71784"/>
    <lineage>
        <taxon>Eukaryota</taxon>
        <taxon>Fungi</taxon>
        <taxon>Dikarya</taxon>
        <taxon>Basidiomycota</taxon>
        <taxon>Agaricomycotina</taxon>
        <taxon>Tremellomycetes</taxon>
        <taxon>Tremellales</taxon>
        <taxon>Naemateliaceae</taxon>
        <taxon>Naematelia</taxon>
    </lineage>
</organism>
<name>A0A1Y2BFL4_9TREE</name>
<keyword evidence="7" id="KW-1185">Reference proteome</keyword>
<keyword evidence="3" id="KW-0804">Transcription</keyword>
<feature type="compositionally biased region" description="Basic and acidic residues" evidence="4">
    <location>
        <begin position="280"/>
        <end position="289"/>
    </location>
</feature>
<keyword evidence="3" id="KW-0234">DNA repair</keyword>